<accession>A0A8E0VDX8</accession>
<protein>
    <submittedName>
        <fullName evidence="3">Suppressor of hairy wing</fullName>
    </submittedName>
</protein>
<organism evidence="3 4">
    <name type="scientific">Fasciolopsis buskii</name>
    <dbReference type="NCBI Taxonomy" id="27845"/>
    <lineage>
        <taxon>Eukaryota</taxon>
        <taxon>Metazoa</taxon>
        <taxon>Spiralia</taxon>
        <taxon>Lophotrochozoa</taxon>
        <taxon>Platyhelminthes</taxon>
        <taxon>Trematoda</taxon>
        <taxon>Digenea</taxon>
        <taxon>Plagiorchiida</taxon>
        <taxon>Echinostomata</taxon>
        <taxon>Echinostomatoidea</taxon>
        <taxon>Fasciolidae</taxon>
        <taxon>Fasciolopsis</taxon>
    </lineage>
</organism>
<feature type="chain" id="PRO_5034928198" evidence="2">
    <location>
        <begin position="20"/>
        <end position="530"/>
    </location>
</feature>
<name>A0A8E0VDX8_9TREM</name>
<feature type="region of interest" description="Disordered" evidence="1">
    <location>
        <begin position="182"/>
        <end position="232"/>
    </location>
</feature>
<reference evidence="3" key="1">
    <citation type="submission" date="2019-05" db="EMBL/GenBank/DDBJ databases">
        <title>Annotation for the trematode Fasciolopsis buski.</title>
        <authorList>
            <person name="Choi Y.-J."/>
        </authorList>
    </citation>
    <scope>NUCLEOTIDE SEQUENCE</scope>
    <source>
        <strain evidence="3">HT</strain>
        <tissue evidence="3">Whole worm</tissue>
    </source>
</reference>
<keyword evidence="2" id="KW-0732">Signal</keyword>
<gene>
    <name evidence="3" type="ORF">FBUS_11070</name>
</gene>
<evidence type="ECO:0000256" key="2">
    <source>
        <dbReference type="SAM" id="SignalP"/>
    </source>
</evidence>
<sequence>TGLEQFAVLFFCCPLLCRSILFFRRYLPCSLCRFATCCAVGYNRHVNCVHVYVAGTPQAEPDSGTPMVRPIYFQWIDDEVALLDSVNLDQTPTNIVGLSAVENSDTPIGNAAEQQKEPVSPEKIINTDQSTTVVDLQIDELLRESERPVDKVPADTEVTAEHTAEQIADEVKQEIDRREEIQMEVTTEEQLTEDVVESTEKDDSVQPTSSFIPPMEVEKPPEAENTGDSAPYVGVQDNKLSTIPDLHEDLPKTSQTDSIEITDHSQSGQPCGQQLDELRAVDRASAIVKYMASVIDARLFACNHCAASSMNGNSLARHMVEECGTSTATLNPDPLLVKARQEAEEQYRIQKAQEQQEQTETGILFESTDISLTGTELSGVVHQSERSNDDVVMMSVDGDQMGPYAFVASEDPATIGTHLMTQVGSGGTTIDVTNENGEVVQQFLIPDDLQLEEGQTLVVIQGEDGQPQLAIVNQADLIDPNSQQMVIQTEDGQANGMLLYGSTTDDQNHLDEAVIVGQEEEKENHQYALS</sequence>
<proteinExistence type="predicted"/>
<dbReference type="Proteomes" id="UP000728185">
    <property type="component" value="Unassembled WGS sequence"/>
</dbReference>
<feature type="compositionally biased region" description="Acidic residues" evidence="1">
    <location>
        <begin position="186"/>
        <end position="197"/>
    </location>
</feature>
<evidence type="ECO:0000313" key="3">
    <source>
        <dbReference type="EMBL" id="KAA0187562.1"/>
    </source>
</evidence>
<dbReference type="AlphaFoldDB" id="A0A8E0VDX8"/>
<dbReference type="OrthoDB" id="10589549at2759"/>
<evidence type="ECO:0000313" key="4">
    <source>
        <dbReference type="Proteomes" id="UP000728185"/>
    </source>
</evidence>
<comment type="caution">
    <text evidence="3">The sequence shown here is derived from an EMBL/GenBank/DDBJ whole genome shotgun (WGS) entry which is preliminary data.</text>
</comment>
<feature type="non-terminal residue" evidence="3">
    <location>
        <position position="530"/>
    </location>
</feature>
<keyword evidence="4" id="KW-1185">Reference proteome</keyword>
<feature type="signal peptide" evidence="2">
    <location>
        <begin position="1"/>
        <end position="19"/>
    </location>
</feature>
<feature type="region of interest" description="Disordered" evidence="1">
    <location>
        <begin position="144"/>
        <end position="165"/>
    </location>
</feature>
<evidence type="ECO:0000256" key="1">
    <source>
        <dbReference type="SAM" id="MobiDB-lite"/>
    </source>
</evidence>
<dbReference type="EMBL" id="LUCM01009034">
    <property type="protein sequence ID" value="KAA0187562.1"/>
    <property type="molecule type" value="Genomic_DNA"/>
</dbReference>